<name>A0ABU5XV68_9MYCO</name>
<protein>
    <recommendedName>
        <fullName evidence="3">Transposase</fullName>
    </recommendedName>
</protein>
<evidence type="ECO:0000313" key="2">
    <source>
        <dbReference type="Proteomes" id="UP001298593"/>
    </source>
</evidence>
<comment type="caution">
    <text evidence="1">The sequence shown here is derived from an EMBL/GenBank/DDBJ whole genome shotgun (WGS) entry which is preliminary data.</text>
</comment>
<dbReference type="Proteomes" id="UP001298593">
    <property type="component" value="Unassembled WGS sequence"/>
</dbReference>
<dbReference type="EMBL" id="JAYJJU010000007">
    <property type="protein sequence ID" value="MEB3031876.1"/>
    <property type="molecule type" value="Genomic_DNA"/>
</dbReference>
<dbReference type="RefSeq" id="WP_329780029.1">
    <property type="nucleotide sequence ID" value="NZ_JAYJJU010000007.1"/>
</dbReference>
<evidence type="ECO:0000313" key="1">
    <source>
        <dbReference type="EMBL" id="MEB3031876.1"/>
    </source>
</evidence>
<organism evidence="1 2">
    <name type="scientific">[Mycobacterium] nativiensis</name>
    <dbReference type="NCBI Taxonomy" id="2855503"/>
    <lineage>
        <taxon>Bacteria</taxon>
        <taxon>Bacillati</taxon>
        <taxon>Actinomycetota</taxon>
        <taxon>Actinomycetes</taxon>
        <taxon>Mycobacteriales</taxon>
        <taxon>Mycobacteriaceae</taxon>
        <taxon>Mycolicibacter</taxon>
    </lineage>
</organism>
<sequence>MDDYESPLEETPLEFLTSIANSGGDHGVEHAGQAVVPEGDHYRCWCSCGRWSITARDQEQGLAAARAHTAGQRTP</sequence>
<evidence type="ECO:0008006" key="3">
    <source>
        <dbReference type="Google" id="ProtNLM"/>
    </source>
</evidence>
<gene>
    <name evidence="1" type="ORF">KV113_09925</name>
</gene>
<keyword evidence="2" id="KW-1185">Reference proteome</keyword>
<accession>A0ABU5XV68</accession>
<reference evidence="1 2" key="1">
    <citation type="submission" date="2023-12" db="EMBL/GenBank/DDBJ databases">
        <title>Description of new species of Mycobacterium terrae complex isolated from sewage at the Sao Paulo Zoological Park Foundation in Brazil.</title>
        <authorList>
            <person name="Romagnoli C.L."/>
            <person name="Conceicao E.C."/>
            <person name="Machado E."/>
            <person name="Barreto L.B.P.F."/>
            <person name="Sharma A."/>
            <person name="Silva N.M."/>
            <person name="Marques L.E."/>
            <person name="Juliana M.A."/>
            <person name="Lourenco M.C.S."/>
            <person name="Digiampietri L.A."/>
            <person name="Suffys P.N."/>
            <person name="Viana-Niero C."/>
        </authorList>
    </citation>
    <scope>NUCLEOTIDE SEQUENCE [LARGE SCALE GENOMIC DNA]</scope>
    <source>
        <strain evidence="1 2">MYC340</strain>
    </source>
</reference>
<proteinExistence type="predicted"/>